<dbReference type="PROSITE" id="PS51756">
    <property type="entry name" value="LXG"/>
    <property type="match status" value="1"/>
</dbReference>
<dbReference type="Pfam" id="PF04740">
    <property type="entry name" value="LXG"/>
    <property type="match status" value="1"/>
</dbReference>
<gene>
    <name evidence="3" type="ORF">C4K46_06105</name>
</gene>
<evidence type="ECO:0000259" key="2">
    <source>
        <dbReference type="PROSITE" id="PS51756"/>
    </source>
</evidence>
<protein>
    <recommendedName>
        <fullName evidence="2">LXG domain-containing protein</fullName>
    </recommendedName>
</protein>
<proteinExistence type="inferred from homology"/>
<comment type="similarity">
    <text evidence="1">In the N-terminal section; belongs to the LXG family.</text>
</comment>
<accession>A0ABS5B3V9</accession>
<dbReference type="Proteomes" id="UP001519296">
    <property type="component" value="Unassembled WGS sequence"/>
</dbReference>
<dbReference type="EMBL" id="PRDG01000003">
    <property type="protein sequence ID" value="MBP2623513.1"/>
    <property type="molecule type" value="Genomic_DNA"/>
</dbReference>
<reference evidence="3 4" key="1">
    <citation type="submission" date="2018-02" db="EMBL/GenBank/DDBJ databases">
        <title>Draft genome sequence of Streptococcus oricebi CCUG 70868T type strain.</title>
        <authorList>
            <person name="Mendez V."/>
            <person name="Salva-Serra F."/>
            <person name="Jaen-Luchoro D."/>
            <person name="Gonzales-Siles L."/>
            <person name="Karlsson R."/>
            <person name="Engstrom-Jakobsson H."/>
            <person name="Busquets A."/>
            <person name="Gomila M."/>
            <person name="Pineiro-Iglesias B."/>
            <person name="Bennasar-Figueras A."/>
            <person name="Seeger M."/>
            <person name="Moore E."/>
        </authorList>
    </citation>
    <scope>NUCLEOTIDE SEQUENCE [LARGE SCALE GENOMIC DNA]</scope>
    <source>
        <strain evidence="3 4">CCUG 70868</strain>
    </source>
</reference>
<dbReference type="RefSeq" id="WP_209628011.1">
    <property type="nucleotide sequence ID" value="NZ_PRDG01000003.1"/>
</dbReference>
<name>A0ABS5B3V9_9STRE</name>
<sequence length="573" mass="65006">MGLEMYLSKSRAQASSVETMCQSYKTACQELQTAADTFLKSTNELKGDAFDSARFHYSEVLLPLVKGAELMLEIAESEVKQFPEEFCSQVCGTDLKEDDLLARIKEQNEAMALVNQMQLNLARSSLPEVDKTDQRQANAALLQTHASNKKHLEELLQKLRDFNARSNNIFSKLAEIEALMNTGFSQAGLAWNKGAGMFITPTDLDWANTLNVKYFIRTLPPNEQQSIINLQKQYGFDTETAQQVLTVKKKIDKNFPNQSQKVKDYLLNRILGDFVYGEGKGYEGGAMWNATAGNINAYLRYYNPSLQETKTTSEALEAMGMTKEDVAKLRYNIRLQNNMAPGGTGDADDIIKQGSFYTYKKLAEDAYGPMSDKQFKEFWNKKRRDYSGKNDFAHQSITTATMLYDNPLRAPNALYGNEGTNELAGWRGDTTITPAAKKVSMGNDDYKADLDAVNITDIMEEKELSYLEASNYYYSQLEEEANSNTSKYTRAEKFKDHIDVHEVKYIILDNLADKGDYILEPGGTNGRNGRGYYKAWSEERRMTYLKENYPDSYNFIRSLEENDANLKDYASKE</sequence>
<comment type="caution">
    <text evidence="3">The sequence shown here is derived from an EMBL/GenBank/DDBJ whole genome shotgun (WGS) entry which is preliminary data.</text>
</comment>
<evidence type="ECO:0000313" key="4">
    <source>
        <dbReference type="Proteomes" id="UP001519296"/>
    </source>
</evidence>
<feature type="domain" description="LXG" evidence="2">
    <location>
        <begin position="1"/>
        <end position="227"/>
    </location>
</feature>
<keyword evidence="4" id="KW-1185">Reference proteome</keyword>
<evidence type="ECO:0000313" key="3">
    <source>
        <dbReference type="EMBL" id="MBP2623513.1"/>
    </source>
</evidence>
<dbReference type="InterPro" id="IPR006829">
    <property type="entry name" value="LXG_dom"/>
</dbReference>
<organism evidence="3 4">
    <name type="scientific">Streptococcus oricebi</name>
    <dbReference type="NCBI Taxonomy" id="1547447"/>
    <lineage>
        <taxon>Bacteria</taxon>
        <taxon>Bacillati</taxon>
        <taxon>Bacillota</taxon>
        <taxon>Bacilli</taxon>
        <taxon>Lactobacillales</taxon>
        <taxon>Streptococcaceae</taxon>
        <taxon>Streptococcus</taxon>
    </lineage>
</organism>
<evidence type="ECO:0000256" key="1">
    <source>
        <dbReference type="ARBA" id="ARBA00034117"/>
    </source>
</evidence>